<dbReference type="AlphaFoldDB" id="A0AAW2E551"/>
<proteinExistence type="predicted"/>
<protein>
    <submittedName>
        <fullName evidence="1">Uncharacterized protein</fullName>
    </submittedName>
</protein>
<evidence type="ECO:0000313" key="2">
    <source>
        <dbReference type="Proteomes" id="UP001430953"/>
    </source>
</evidence>
<organism evidence="1 2">
    <name type="scientific">Cardiocondyla obscurior</name>
    <dbReference type="NCBI Taxonomy" id="286306"/>
    <lineage>
        <taxon>Eukaryota</taxon>
        <taxon>Metazoa</taxon>
        <taxon>Ecdysozoa</taxon>
        <taxon>Arthropoda</taxon>
        <taxon>Hexapoda</taxon>
        <taxon>Insecta</taxon>
        <taxon>Pterygota</taxon>
        <taxon>Neoptera</taxon>
        <taxon>Endopterygota</taxon>
        <taxon>Hymenoptera</taxon>
        <taxon>Apocrita</taxon>
        <taxon>Aculeata</taxon>
        <taxon>Formicoidea</taxon>
        <taxon>Formicidae</taxon>
        <taxon>Myrmicinae</taxon>
        <taxon>Cardiocondyla</taxon>
    </lineage>
</organism>
<name>A0AAW2E551_9HYME</name>
<comment type="caution">
    <text evidence="1">The sequence shown here is derived from an EMBL/GenBank/DDBJ whole genome shotgun (WGS) entry which is preliminary data.</text>
</comment>
<gene>
    <name evidence="1" type="ORF">PUN28_020509</name>
</gene>
<accession>A0AAW2E551</accession>
<dbReference type="EMBL" id="JADYXP020000052">
    <property type="protein sequence ID" value="KAL0098553.1"/>
    <property type="molecule type" value="Genomic_DNA"/>
</dbReference>
<dbReference type="Proteomes" id="UP001430953">
    <property type="component" value="Unassembled WGS sequence"/>
</dbReference>
<evidence type="ECO:0000313" key="1">
    <source>
        <dbReference type="EMBL" id="KAL0098553.1"/>
    </source>
</evidence>
<reference evidence="1 2" key="1">
    <citation type="submission" date="2023-03" db="EMBL/GenBank/DDBJ databases">
        <title>High recombination rates correlate with genetic variation in Cardiocondyla obscurior ants.</title>
        <authorList>
            <person name="Errbii M."/>
        </authorList>
    </citation>
    <scope>NUCLEOTIDE SEQUENCE [LARGE SCALE GENOMIC DNA]</scope>
    <source>
        <strain evidence="1">Alpha-2009</strain>
        <tissue evidence="1">Whole body</tissue>
    </source>
</reference>
<sequence length="351" mass="39725">MTWRRRREIREEFSFLGPRGGVAPVRTHIRKTLHLPQSICNGVIYCNKKDGGLGFTKLQELIPRMSLDAGLKFSESKDPVIRALFGSSKTAERLRKLANGVRINYPYTKDDTKKYKEKCRQIELKRWRDLLAQGRAVDSFTNDGIGNSFLRDPKLLKPCRFTTALQLRTNTAGNKTSLNRAIPQRDLTYILGQCLHTKSARIRRHNEIRDYIENTVSSKDKTATLTKEPLIALANGDKLQPDLVIQNQKGVFVVDVTVRHEDGAYLAKAKQEKEEKYQPIMPWIKQQFEAASGETIAIVVGTRGAMPKNTIKALATIGIKQANELKTISLIALRSSIEMYHAFVDYDGPLL</sequence>
<keyword evidence="2" id="KW-1185">Reference proteome</keyword>